<evidence type="ECO:0000313" key="1">
    <source>
        <dbReference type="EMBL" id="TMS17165.1"/>
    </source>
</evidence>
<keyword evidence="2" id="KW-1185">Reference proteome</keyword>
<dbReference type="EMBL" id="CM011680">
    <property type="protein sequence ID" value="TMS17165.1"/>
    <property type="molecule type" value="Genomic_DNA"/>
</dbReference>
<organism evidence="1 2">
    <name type="scientific">Larimichthys crocea</name>
    <name type="common">Large yellow croaker</name>
    <name type="synonym">Pseudosciaena crocea</name>
    <dbReference type="NCBI Taxonomy" id="215358"/>
    <lineage>
        <taxon>Eukaryota</taxon>
        <taxon>Metazoa</taxon>
        <taxon>Chordata</taxon>
        <taxon>Craniata</taxon>
        <taxon>Vertebrata</taxon>
        <taxon>Euteleostomi</taxon>
        <taxon>Actinopterygii</taxon>
        <taxon>Neopterygii</taxon>
        <taxon>Teleostei</taxon>
        <taxon>Neoteleostei</taxon>
        <taxon>Acanthomorphata</taxon>
        <taxon>Eupercaria</taxon>
        <taxon>Sciaenidae</taxon>
        <taxon>Larimichthys</taxon>
    </lineage>
</organism>
<reference evidence="1" key="1">
    <citation type="submission" date="2018-11" db="EMBL/GenBank/DDBJ databases">
        <title>The sequence and de novo assembly of Larimichthys crocea genome using PacBio and Hi-C technologies.</title>
        <authorList>
            <person name="Xu P."/>
            <person name="Chen B."/>
            <person name="Zhou Z."/>
            <person name="Ke Q."/>
            <person name="Wu Y."/>
            <person name="Bai H."/>
            <person name="Pu F."/>
        </authorList>
    </citation>
    <scope>NUCLEOTIDE SEQUENCE</scope>
    <source>
        <tissue evidence="1">Muscle</tissue>
    </source>
</reference>
<name>A0ACD3RCR2_LARCR</name>
<evidence type="ECO:0000313" key="2">
    <source>
        <dbReference type="Proteomes" id="UP000793456"/>
    </source>
</evidence>
<comment type="caution">
    <text evidence="1">The sequence shown here is derived from an EMBL/GenBank/DDBJ whole genome shotgun (WGS) entry which is preliminary data.</text>
</comment>
<sequence>MFVFSFLRASHTLRSTENQEDQLSKEEKEKRTEAASSVLKRSAVRQRSYVLSAAKKYESKEEAPDPSLDNSSVSFVAKRVEIIDDDESAATPAPASTPPPSTVVPVTSVASAPQPKPRKTVDITSKTAVDVAVNEPVAPKEIEAAPEPVREDPPPVLVTEKDPFEHMTPGCTKVAYSSPCTPP</sequence>
<protein>
    <submittedName>
        <fullName evidence="1">Uncharacterized protein</fullName>
    </submittedName>
</protein>
<dbReference type="Proteomes" id="UP000793456">
    <property type="component" value="Chromosome VII"/>
</dbReference>
<accession>A0ACD3RCR2</accession>
<proteinExistence type="predicted"/>
<gene>
    <name evidence="1" type="ORF">E3U43_001234</name>
</gene>